<evidence type="ECO:0000259" key="5">
    <source>
        <dbReference type="PROSITE" id="PS50977"/>
    </source>
</evidence>
<evidence type="ECO:0000256" key="2">
    <source>
        <dbReference type="ARBA" id="ARBA00023125"/>
    </source>
</evidence>
<dbReference type="STRING" id="1009370.ALO_04978"/>
<feature type="domain" description="HTH tetR-type" evidence="5">
    <location>
        <begin position="1"/>
        <end position="60"/>
    </location>
</feature>
<dbReference type="InterPro" id="IPR023772">
    <property type="entry name" value="DNA-bd_HTH_TetR-type_CS"/>
</dbReference>
<dbReference type="PANTHER" id="PTHR47506:SF1">
    <property type="entry name" value="HTH-TYPE TRANSCRIPTIONAL REGULATOR YJDC"/>
    <property type="match status" value="1"/>
</dbReference>
<keyword evidence="7" id="KW-1185">Reference proteome</keyword>
<keyword evidence="3" id="KW-0804">Transcription</keyword>
<accession>F7NG09</accession>
<dbReference type="eggNOG" id="COG1309">
    <property type="taxonomic scope" value="Bacteria"/>
</dbReference>
<dbReference type="GO" id="GO:0003677">
    <property type="term" value="F:DNA binding"/>
    <property type="evidence" value="ECO:0007669"/>
    <property type="project" value="UniProtKB-UniRule"/>
</dbReference>
<dbReference type="PANTHER" id="PTHR47506">
    <property type="entry name" value="TRANSCRIPTIONAL REGULATORY PROTEIN"/>
    <property type="match status" value="1"/>
</dbReference>
<evidence type="ECO:0000313" key="6">
    <source>
        <dbReference type="EMBL" id="EGO64927.1"/>
    </source>
</evidence>
<feature type="DNA-binding region" description="H-T-H motif" evidence="4">
    <location>
        <begin position="23"/>
        <end position="42"/>
    </location>
</feature>
<sequence>MTKEKIILAALRLFLLRGYKSVSLMDVAHEAGITKGGIYHYFSSKDELLHIALQFLFDRFEARYADMLNGKKPLKAILYSLFVDHTPENYIKELLGAEGECKLDYADFAITAMRKFPDMQQRIEHSYLTICSDLAKQIDTAMGNGEVKGGFDSFALAANILALSNGQNSLGSHFRSPAVRQKMLESLLMMITP</sequence>
<evidence type="ECO:0000256" key="3">
    <source>
        <dbReference type="ARBA" id="ARBA00023163"/>
    </source>
</evidence>
<gene>
    <name evidence="6" type="ORF">ALO_04978</name>
</gene>
<dbReference type="PRINTS" id="PR00455">
    <property type="entry name" value="HTHTETR"/>
</dbReference>
<dbReference type="Gene3D" id="1.10.357.10">
    <property type="entry name" value="Tetracycline Repressor, domain 2"/>
    <property type="match status" value="1"/>
</dbReference>
<dbReference type="InterPro" id="IPR036271">
    <property type="entry name" value="Tet_transcr_reg_TetR-rel_C_sf"/>
</dbReference>
<protein>
    <submittedName>
        <fullName evidence="6">TetR family transcriptional regulator</fullName>
    </submittedName>
</protein>
<dbReference type="PROSITE" id="PS50977">
    <property type="entry name" value="HTH_TETR_2"/>
    <property type="match status" value="1"/>
</dbReference>
<evidence type="ECO:0000313" key="7">
    <source>
        <dbReference type="Proteomes" id="UP000003240"/>
    </source>
</evidence>
<dbReference type="SUPFAM" id="SSF46689">
    <property type="entry name" value="Homeodomain-like"/>
    <property type="match status" value="1"/>
</dbReference>
<keyword evidence="2 4" id="KW-0238">DNA-binding</keyword>
<organism evidence="6 7">
    <name type="scientific">Acetonema longum DSM 6540</name>
    <dbReference type="NCBI Taxonomy" id="1009370"/>
    <lineage>
        <taxon>Bacteria</taxon>
        <taxon>Bacillati</taxon>
        <taxon>Bacillota</taxon>
        <taxon>Negativicutes</taxon>
        <taxon>Acetonemataceae</taxon>
        <taxon>Acetonema</taxon>
    </lineage>
</organism>
<proteinExistence type="predicted"/>
<dbReference type="InterPro" id="IPR001647">
    <property type="entry name" value="HTH_TetR"/>
</dbReference>
<evidence type="ECO:0000256" key="4">
    <source>
        <dbReference type="PROSITE-ProRule" id="PRU00335"/>
    </source>
</evidence>
<reference evidence="6 7" key="1">
    <citation type="journal article" date="2011" name="EMBO J.">
        <title>Structural diversity of bacterial flagellar motors.</title>
        <authorList>
            <person name="Chen S."/>
            <person name="Beeby M."/>
            <person name="Murphy G.E."/>
            <person name="Leadbetter J.R."/>
            <person name="Hendrixson D.R."/>
            <person name="Briegel A."/>
            <person name="Li Z."/>
            <person name="Shi J."/>
            <person name="Tocheva E.I."/>
            <person name="Muller A."/>
            <person name="Dobro M.J."/>
            <person name="Jensen G.J."/>
        </authorList>
    </citation>
    <scope>NUCLEOTIDE SEQUENCE [LARGE SCALE GENOMIC DNA]</scope>
    <source>
        <strain evidence="6 7">DSM 6540</strain>
    </source>
</reference>
<comment type="caution">
    <text evidence="6">The sequence shown here is derived from an EMBL/GenBank/DDBJ whole genome shotgun (WGS) entry which is preliminary data.</text>
</comment>
<name>F7NG09_9FIRM</name>
<dbReference type="EMBL" id="AFGF01000040">
    <property type="protein sequence ID" value="EGO64927.1"/>
    <property type="molecule type" value="Genomic_DNA"/>
</dbReference>
<dbReference type="SUPFAM" id="SSF48498">
    <property type="entry name" value="Tetracyclin repressor-like, C-terminal domain"/>
    <property type="match status" value="1"/>
</dbReference>
<dbReference type="Pfam" id="PF00440">
    <property type="entry name" value="TetR_N"/>
    <property type="match status" value="1"/>
</dbReference>
<dbReference type="InterPro" id="IPR009057">
    <property type="entry name" value="Homeodomain-like_sf"/>
</dbReference>
<keyword evidence="1" id="KW-0805">Transcription regulation</keyword>
<dbReference type="RefSeq" id="WP_004093395.1">
    <property type="nucleotide sequence ID" value="NZ_AFGF01000040.1"/>
</dbReference>
<evidence type="ECO:0000256" key="1">
    <source>
        <dbReference type="ARBA" id="ARBA00023015"/>
    </source>
</evidence>
<dbReference type="AlphaFoldDB" id="F7NG09"/>
<dbReference type="OrthoDB" id="9812484at2"/>
<dbReference type="PROSITE" id="PS01081">
    <property type="entry name" value="HTH_TETR_1"/>
    <property type="match status" value="1"/>
</dbReference>
<dbReference type="Proteomes" id="UP000003240">
    <property type="component" value="Unassembled WGS sequence"/>
</dbReference>